<feature type="compositionally biased region" description="Low complexity" evidence="1">
    <location>
        <begin position="70"/>
        <end position="80"/>
    </location>
</feature>
<feature type="region of interest" description="Disordered" evidence="1">
    <location>
        <begin position="173"/>
        <end position="214"/>
    </location>
</feature>
<proteinExistence type="predicted"/>
<dbReference type="Proteomes" id="UP000613840">
    <property type="component" value="Unassembled WGS sequence"/>
</dbReference>
<dbReference type="Pfam" id="PF10708">
    <property type="entry name" value="DUF2510"/>
    <property type="match status" value="1"/>
</dbReference>
<feature type="domain" description="DUF2510" evidence="3">
    <location>
        <begin position="5"/>
        <end position="38"/>
    </location>
</feature>
<accession>A0A917SFJ9</accession>
<dbReference type="InterPro" id="IPR018929">
    <property type="entry name" value="DUF2510"/>
</dbReference>
<organism evidence="4 5">
    <name type="scientific">Microlunatus endophyticus</name>
    <dbReference type="NCBI Taxonomy" id="1716077"/>
    <lineage>
        <taxon>Bacteria</taxon>
        <taxon>Bacillati</taxon>
        <taxon>Actinomycetota</taxon>
        <taxon>Actinomycetes</taxon>
        <taxon>Propionibacteriales</taxon>
        <taxon>Propionibacteriaceae</taxon>
        <taxon>Microlunatus</taxon>
    </lineage>
</organism>
<feature type="compositionally biased region" description="Low complexity" evidence="1">
    <location>
        <begin position="43"/>
        <end position="55"/>
    </location>
</feature>
<dbReference type="EMBL" id="BMMZ01000010">
    <property type="protein sequence ID" value="GGL75209.1"/>
    <property type="molecule type" value="Genomic_DNA"/>
</dbReference>
<evidence type="ECO:0000256" key="1">
    <source>
        <dbReference type="SAM" id="MobiDB-lite"/>
    </source>
</evidence>
<keyword evidence="5" id="KW-1185">Reference proteome</keyword>
<sequence>MTARAGWFPDPAGRPDHFRWWDGSAWTRYLTTDPTVPAPAPTAPTTTAPTTTAPAPTAPAPTAPAPTAPAPGQAGTPGQAGKPGRHQASDPSPWQRAGEVVTSGSSPAVPLGPGHDRPPGGVGPARAAARPPGYERQSDRRRPSSLRPALLGTGAVALVAAIVLAITLTGKSPQPSLQPPPPDDDSAAPSASATPTPEPSATPTGPPVSFDPSTRVIDYDGLKLTLPAAPYKITRTFSTPLGDSGQGAEADAVVHKSYGGTSSDWDATVIVDEVGSDLQSATLDQTADKIMAQWQKSSFGGSKTTVTGEKKSTLTKNLPRPVRIITADVHYSVKGVASKYDHVSLLVAKGKTGGYVAFISSRPNDASAKIKKSLQDSIDTVGLT</sequence>
<gene>
    <name evidence="4" type="ORF">GCM10011575_36720</name>
</gene>
<feature type="region of interest" description="Disordered" evidence="1">
    <location>
        <begin position="30"/>
        <end position="146"/>
    </location>
</feature>
<dbReference type="AlphaFoldDB" id="A0A917SFJ9"/>
<feature type="transmembrane region" description="Helical" evidence="2">
    <location>
        <begin position="149"/>
        <end position="168"/>
    </location>
</feature>
<keyword evidence="2" id="KW-1133">Transmembrane helix</keyword>
<name>A0A917SFJ9_9ACTN</name>
<feature type="compositionally biased region" description="Pro residues" evidence="1">
    <location>
        <begin position="196"/>
        <end position="206"/>
    </location>
</feature>
<evidence type="ECO:0000259" key="3">
    <source>
        <dbReference type="Pfam" id="PF10708"/>
    </source>
</evidence>
<keyword evidence="2" id="KW-0812">Transmembrane</keyword>
<evidence type="ECO:0000256" key="2">
    <source>
        <dbReference type="SAM" id="Phobius"/>
    </source>
</evidence>
<reference evidence="4" key="1">
    <citation type="journal article" date="2014" name="Int. J. Syst. Evol. Microbiol.">
        <title>Complete genome sequence of Corynebacterium casei LMG S-19264T (=DSM 44701T), isolated from a smear-ripened cheese.</title>
        <authorList>
            <consortium name="US DOE Joint Genome Institute (JGI-PGF)"/>
            <person name="Walter F."/>
            <person name="Albersmeier A."/>
            <person name="Kalinowski J."/>
            <person name="Ruckert C."/>
        </authorList>
    </citation>
    <scope>NUCLEOTIDE SEQUENCE</scope>
    <source>
        <strain evidence="4">CGMCC 4.7306</strain>
    </source>
</reference>
<reference evidence="4" key="2">
    <citation type="submission" date="2020-09" db="EMBL/GenBank/DDBJ databases">
        <authorList>
            <person name="Sun Q."/>
            <person name="Zhou Y."/>
        </authorList>
    </citation>
    <scope>NUCLEOTIDE SEQUENCE</scope>
    <source>
        <strain evidence="4">CGMCC 4.7306</strain>
    </source>
</reference>
<comment type="caution">
    <text evidence="4">The sequence shown here is derived from an EMBL/GenBank/DDBJ whole genome shotgun (WGS) entry which is preliminary data.</text>
</comment>
<evidence type="ECO:0000313" key="4">
    <source>
        <dbReference type="EMBL" id="GGL75209.1"/>
    </source>
</evidence>
<protein>
    <recommendedName>
        <fullName evidence="3">DUF2510 domain-containing protein</fullName>
    </recommendedName>
</protein>
<feature type="compositionally biased region" description="Pro residues" evidence="1">
    <location>
        <begin position="56"/>
        <end position="69"/>
    </location>
</feature>
<dbReference type="RefSeq" id="WP_188896831.1">
    <property type="nucleotide sequence ID" value="NZ_BMMZ01000010.1"/>
</dbReference>
<evidence type="ECO:0000313" key="5">
    <source>
        <dbReference type="Proteomes" id="UP000613840"/>
    </source>
</evidence>
<keyword evidence="2" id="KW-0472">Membrane</keyword>